<dbReference type="CDD" id="cd01948">
    <property type="entry name" value="EAL"/>
    <property type="match status" value="1"/>
</dbReference>
<keyword evidence="3" id="KW-1185">Reference proteome</keyword>
<protein>
    <submittedName>
        <fullName evidence="2">Hypothetical 1041 kDa protein in hypE 3'region</fullName>
    </submittedName>
</protein>
<evidence type="ECO:0000313" key="3">
    <source>
        <dbReference type="Proteomes" id="UP000033220"/>
    </source>
</evidence>
<dbReference type="AlphaFoldDB" id="H6SLH1"/>
<dbReference type="OrthoDB" id="9813903at2"/>
<dbReference type="InterPro" id="IPR035919">
    <property type="entry name" value="EAL_sf"/>
</dbReference>
<sequence>MTMLQPWAWIDAVRDLFAVKTIGVVYQPLVDPRTGVVVGHEALARFRDTQGRAIAPDRVFDALHGAGPGILFAAEVALKRFQIRCAPAEGLLFVNFDPCALAGLEAGRAQRVLDDLLALRPRVVVELIENTHTAHVDLVERTTRDLHARGIPLALDDIGAPGTLLSLYQMSLAGFLKFDRQWLQHWGKDRPLLDSLLAYAQATRKRTVLEGVETEEQLKIACDSGFDLIQGFLFRERFLGFEGPLSALSQGPSCLRSVAVA</sequence>
<dbReference type="InterPro" id="IPR001633">
    <property type="entry name" value="EAL_dom"/>
</dbReference>
<dbReference type="PATRIC" id="fig|1150469.3.peg.2485"/>
<dbReference type="EMBL" id="HE663493">
    <property type="protein sequence ID" value="CCG08836.1"/>
    <property type="molecule type" value="Genomic_DNA"/>
</dbReference>
<proteinExistence type="predicted"/>
<accession>H6SLH1</accession>
<dbReference type="eggNOG" id="COG2200">
    <property type="taxonomic scope" value="Bacteria"/>
</dbReference>
<dbReference type="RefSeq" id="WP_014415470.1">
    <property type="nucleotide sequence ID" value="NC_017059.1"/>
</dbReference>
<dbReference type="HOGENOM" id="CLU_000445_70_50_5"/>
<dbReference type="PANTHER" id="PTHR33121:SF76">
    <property type="entry name" value="SIGNALING PROTEIN"/>
    <property type="match status" value="1"/>
</dbReference>
<dbReference type="PANTHER" id="PTHR33121">
    <property type="entry name" value="CYCLIC DI-GMP PHOSPHODIESTERASE PDEF"/>
    <property type="match status" value="1"/>
</dbReference>
<dbReference type="Pfam" id="PF00563">
    <property type="entry name" value="EAL"/>
    <property type="match status" value="1"/>
</dbReference>
<dbReference type="KEGG" id="rpm:RSPPHO_02210"/>
<dbReference type="SMART" id="SM00052">
    <property type="entry name" value="EAL"/>
    <property type="match status" value="1"/>
</dbReference>
<dbReference type="InterPro" id="IPR050706">
    <property type="entry name" value="Cyclic-di-GMP_PDE-like"/>
</dbReference>
<reference evidence="2 3" key="1">
    <citation type="submission" date="2012-02" db="EMBL/GenBank/DDBJ databases">
        <title>Shotgun genome sequence of Phaeospirillum photometricum DSM 122.</title>
        <authorList>
            <person name="Duquesne K."/>
            <person name="Sturgis J."/>
        </authorList>
    </citation>
    <scope>NUCLEOTIDE SEQUENCE [LARGE SCALE GENOMIC DNA]</scope>
    <source>
        <strain evidence="3">DSM122</strain>
    </source>
</reference>
<dbReference type="Proteomes" id="UP000033220">
    <property type="component" value="Chromosome DSM 122"/>
</dbReference>
<gene>
    <name evidence="2" type="ORF">RSPPHO_02210</name>
</gene>
<dbReference type="GO" id="GO:0071111">
    <property type="term" value="F:cyclic-guanylate-specific phosphodiesterase activity"/>
    <property type="evidence" value="ECO:0007669"/>
    <property type="project" value="InterPro"/>
</dbReference>
<dbReference type="STRING" id="1150469.RSPPHO_02210"/>
<organism evidence="2 3">
    <name type="scientific">Pararhodospirillum photometricum DSM 122</name>
    <dbReference type="NCBI Taxonomy" id="1150469"/>
    <lineage>
        <taxon>Bacteria</taxon>
        <taxon>Pseudomonadati</taxon>
        <taxon>Pseudomonadota</taxon>
        <taxon>Alphaproteobacteria</taxon>
        <taxon>Rhodospirillales</taxon>
        <taxon>Rhodospirillaceae</taxon>
        <taxon>Pararhodospirillum</taxon>
    </lineage>
</organism>
<dbReference type="Gene3D" id="3.20.20.450">
    <property type="entry name" value="EAL domain"/>
    <property type="match status" value="1"/>
</dbReference>
<name>H6SLH1_PARPM</name>
<feature type="domain" description="EAL" evidence="1">
    <location>
        <begin position="6"/>
        <end position="251"/>
    </location>
</feature>
<dbReference type="PROSITE" id="PS50883">
    <property type="entry name" value="EAL"/>
    <property type="match status" value="1"/>
</dbReference>
<evidence type="ECO:0000313" key="2">
    <source>
        <dbReference type="EMBL" id="CCG08836.1"/>
    </source>
</evidence>
<dbReference type="SUPFAM" id="SSF141868">
    <property type="entry name" value="EAL domain-like"/>
    <property type="match status" value="1"/>
</dbReference>
<evidence type="ECO:0000259" key="1">
    <source>
        <dbReference type="PROSITE" id="PS50883"/>
    </source>
</evidence>